<evidence type="ECO:0000313" key="11">
    <source>
        <dbReference type="Proteomes" id="UP000006094"/>
    </source>
</evidence>
<dbReference type="EMBL" id="CP003326">
    <property type="protein sequence ID" value="AFS77465.1"/>
    <property type="molecule type" value="Genomic_DNA"/>
</dbReference>
<dbReference type="Gene3D" id="1.10.10.60">
    <property type="entry name" value="Homeodomain-like"/>
    <property type="match status" value="2"/>
</dbReference>
<feature type="domain" description="HTH araC/xylS-type" evidence="8">
    <location>
        <begin position="174"/>
        <end position="272"/>
    </location>
</feature>
<evidence type="ECO:0000259" key="8">
    <source>
        <dbReference type="PROSITE" id="PS01124"/>
    </source>
</evidence>
<dbReference type="eggNOG" id="COG0614">
    <property type="taxonomic scope" value="Bacteria"/>
</dbReference>
<dbReference type="InterPro" id="IPR037923">
    <property type="entry name" value="HTH-like"/>
</dbReference>
<evidence type="ECO:0000313" key="10">
    <source>
        <dbReference type="EMBL" id="AFS77465.1"/>
    </source>
</evidence>
<dbReference type="OrthoDB" id="66025at2"/>
<dbReference type="InterPro" id="IPR051313">
    <property type="entry name" value="Bact_iron-sidero_bind"/>
</dbReference>
<evidence type="ECO:0000259" key="9">
    <source>
        <dbReference type="PROSITE" id="PS50983"/>
    </source>
</evidence>
<dbReference type="GO" id="GO:0003700">
    <property type="term" value="F:DNA-binding transcription factor activity"/>
    <property type="evidence" value="ECO:0007669"/>
    <property type="project" value="InterPro"/>
</dbReference>
<keyword evidence="7" id="KW-0804">Transcription</keyword>
<organism evidence="10 11">
    <name type="scientific">Gottschalkia acidurici (strain ATCC 7906 / DSM 604 / BCRC 14475 / CIP 104303 / KCTC 5404 / NCIMB 10678 / 9a)</name>
    <name type="common">Clostridium acidurici</name>
    <dbReference type="NCBI Taxonomy" id="1128398"/>
    <lineage>
        <taxon>Bacteria</taxon>
        <taxon>Bacillati</taxon>
        <taxon>Bacillota</taxon>
        <taxon>Tissierellia</taxon>
        <taxon>Tissierellales</taxon>
        <taxon>Gottschalkiaceae</taxon>
        <taxon>Gottschalkia</taxon>
    </lineage>
</organism>
<dbReference type="PROSITE" id="PS01124">
    <property type="entry name" value="HTH_ARAC_FAMILY_2"/>
    <property type="match status" value="1"/>
</dbReference>
<dbReference type="Pfam" id="PF12833">
    <property type="entry name" value="HTH_18"/>
    <property type="match status" value="1"/>
</dbReference>
<dbReference type="GO" id="GO:0043565">
    <property type="term" value="F:sequence-specific DNA binding"/>
    <property type="evidence" value="ECO:0007669"/>
    <property type="project" value="InterPro"/>
</dbReference>
<keyword evidence="6" id="KW-0238">DNA-binding</keyword>
<comment type="subcellular location">
    <subcellularLocation>
        <location evidence="1">Cell envelope</location>
    </subcellularLocation>
</comment>
<dbReference type="PANTHER" id="PTHR30532:SF26">
    <property type="entry name" value="IRON(3+)-HYDROXAMATE-BINDING PROTEIN FHUD"/>
    <property type="match status" value="1"/>
</dbReference>
<dbReference type="SMART" id="SM00342">
    <property type="entry name" value="HTH_ARAC"/>
    <property type="match status" value="1"/>
</dbReference>
<dbReference type="GO" id="GO:0030288">
    <property type="term" value="C:outer membrane-bounded periplasmic space"/>
    <property type="evidence" value="ECO:0007669"/>
    <property type="project" value="TreeGrafter"/>
</dbReference>
<dbReference type="SUPFAM" id="SSF51215">
    <property type="entry name" value="Regulatory protein AraC"/>
    <property type="match status" value="1"/>
</dbReference>
<dbReference type="HOGENOM" id="CLU_028727_1_0_9"/>
<accession>K0AXK2</accession>
<feature type="domain" description="Fe/B12 periplasmic-binding" evidence="9">
    <location>
        <begin position="294"/>
        <end position="547"/>
    </location>
</feature>
<dbReference type="Pfam" id="PF01497">
    <property type="entry name" value="Peripla_BP_2"/>
    <property type="match status" value="1"/>
</dbReference>
<keyword evidence="11" id="KW-1185">Reference proteome</keyword>
<dbReference type="Gene3D" id="3.40.50.1980">
    <property type="entry name" value="Nitrogenase molybdenum iron protein domain"/>
    <property type="match status" value="2"/>
</dbReference>
<dbReference type="AlphaFoldDB" id="K0AXK2"/>
<dbReference type="SUPFAM" id="SSF53807">
    <property type="entry name" value="Helical backbone' metal receptor"/>
    <property type="match status" value="1"/>
</dbReference>
<dbReference type="Proteomes" id="UP000006094">
    <property type="component" value="Chromosome"/>
</dbReference>
<keyword evidence="4" id="KW-0732">Signal</keyword>
<evidence type="ECO:0000256" key="1">
    <source>
        <dbReference type="ARBA" id="ARBA00004196"/>
    </source>
</evidence>
<dbReference type="PATRIC" id="fig|1128398.3.peg.404"/>
<dbReference type="GO" id="GO:1901678">
    <property type="term" value="P:iron coordination entity transport"/>
    <property type="evidence" value="ECO:0007669"/>
    <property type="project" value="UniProtKB-ARBA"/>
</dbReference>
<evidence type="ECO:0000256" key="2">
    <source>
        <dbReference type="ARBA" id="ARBA00008814"/>
    </source>
</evidence>
<gene>
    <name evidence="10" type="primary">ybbB</name>
    <name evidence="10" type="ordered locus">Curi_c03900</name>
</gene>
<dbReference type="InterPro" id="IPR009057">
    <property type="entry name" value="Homeodomain-like_sf"/>
</dbReference>
<dbReference type="InterPro" id="IPR002491">
    <property type="entry name" value="ABC_transptr_periplasmic_BD"/>
</dbReference>
<proteinExistence type="inferred from homology"/>
<protein>
    <submittedName>
        <fullName evidence="10">ABC-type Fe3+-hydroxamate transport system, periplasmic component YbbB</fullName>
    </submittedName>
</protein>
<sequence>MTSNQSLFKQSLFFQLIDISYIKWDSNWNFNNFNSNFHTLFIFIDGSATVSIESEPFFATQGKCFVLKPETLLEMVNVDKNFLSFYKLTYKVIQSNENQEPSLYSEDVFHNQIEFSIYPLTRLYRLTEELYKNRDNKNSLEHLNKQIQFYELLKILIEYQVDNDDTKDNTTAVQQTIKFINEQYCQDLTVKQLADRAKIPSWQYSRIFKTLTGQKPLDYLTTLRIKNAKHLLHESDEPLRKIAQRVGFNDEYYFNRRFRQVVGVPPKQYAHFMRQKVLIRDWTGHNVEIPSSPKRIIYHGESLGDLLALGICPIGSNIENTFYKNYVRSVHDIGFPFNTGKCLKLDPDLIIFTNDDEVQYKEISKIAPTVTHNSWASLENRMKTLGKWLNKQEEAEDWISRYNMRENIMWQQLQSTLRYGETASVFTFDHGKRLFVMGLKGLPSSLYHSYGFQPVDPVKKIIDDGLGYMEISLDLLSDYAGDRVFILFPEAIESRLATEELIETSLWKSLPAVRNGHAYLVNNAKWSSGDAFTRERLLEELPKILLE</sequence>
<dbReference type="InterPro" id="IPR018062">
    <property type="entry name" value="HTH_AraC-typ_CS"/>
</dbReference>
<dbReference type="STRING" id="1128398.Curi_c03900"/>
<dbReference type="PROSITE" id="PS00041">
    <property type="entry name" value="HTH_ARAC_FAMILY_1"/>
    <property type="match status" value="1"/>
</dbReference>
<keyword evidence="5" id="KW-0805">Transcription regulation</keyword>
<name>K0AXK2_GOTA9</name>
<evidence type="ECO:0000256" key="7">
    <source>
        <dbReference type="ARBA" id="ARBA00023163"/>
    </source>
</evidence>
<dbReference type="eggNOG" id="COG2207">
    <property type="taxonomic scope" value="Bacteria"/>
</dbReference>
<evidence type="ECO:0000256" key="6">
    <source>
        <dbReference type="ARBA" id="ARBA00023125"/>
    </source>
</evidence>
<dbReference type="PANTHER" id="PTHR30532">
    <property type="entry name" value="IRON III DICITRATE-BINDING PERIPLASMIC PROTEIN"/>
    <property type="match status" value="1"/>
</dbReference>
<keyword evidence="3" id="KW-0813">Transport</keyword>
<dbReference type="SUPFAM" id="SSF46689">
    <property type="entry name" value="Homeodomain-like"/>
    <property type="match status" value="2"/>
</dbReference>
<evidence type="ECO:0000256" key="4">
    <source>
        <dbReference type="ARBA" id="ARBA00022729"/>
    </source>
</evidence>
<dbReference type="PROSITE" id="PS50983">
    <property type="entry name" value="FE_B12_PBP"/>
    <property type="match status" value="1"/>
</dbReference>
<dbReference type="RefSeq" id="WP_014966602.1">
    <property type="nucleotide sequence ID" value="NC_018664.1"/>
</dbReference>
<evidence type="ECO:0000256" key="3">
    <source>
        <dbReference type="ARBA" id="ARBA00022448"/>
    </source>
</evidence>
<dbReference type="KEGG" id="cad:Curi_c03900"/>
<evidence type="ECO:0000256" key="5">
    <source>
        <dbReference type="ARBA" id="ARBA00023015"/>
    </source>
</evidence>
<reference evidence="10 11" key="1">
    <citation type="journal article" date="2012" name="PLoS ONE">
        <title>The purine-utilizing bacterium Clostridium acidurici 9a: a genome-guided metabolic reconsideration.</title>
        <authorList>
            <person name="Hartwich K."/>
            <person name="Poehlein A."/>
            <person name="Daniel R."/>
        </authorList>
    </citation>
    <scope>NUCLEOTIDE SEQUENCE [LARGE SCALE GENOMIC DNA]</scope>
    <source>
        <strain evidence="11">ATCC 7906 / DSM 604 / BCRC 14475 / CIP 104303 / KCTC 5404 / NCIMB 10678 / 9a</strain>
    </source>
</reference>
<dbReference type="InterPro" id="IPR018060">
    <property type="entry name" value="HTH_AraC"/>
</dbReference>
<comment type="similarity">
    <text evidence="2">Belongs to the bacterial solute-binding protein 8 family.</text>
</comment>